<comment type="caution">
    <text evidence="2">The sequence shown here is derived from an EMBL/GenBank/DDBJ whole genome shotgun (WGS) entry which is preliminary data.</text>
</comment>
<dbReference type="InterPro" id="IPR013568">
    <property type="entry name" value="SEFIR_dom"/>
</dbReference>
<dbReference type="AlphaFoldDB" id="A0A1J5N4R9"/>
<reference evidence="2 3" key="1">
    <citation type="submission" date="2015-09" db="EMBL/GenBank/DDBJ databases">
        <title>Genome of Desulfovibrio dechloracetivorans BerOc1, a mercury methylating strain isolated from highly hydrocarbons and metals contaminated coastal sediments.</title>
        <authorList>
            <person name="Goni Urriza M."/>
            <person name="Gassie C."/>
            <person name="Bouchez O."/>
            <person name="Klopp C."/>
            <person name="Ranchou-Peyruse A."/>
            <person name="Remy G."/>
        </authorList>
    </citation>
    <scope>NUCLEOTIDE SEQUENCE [LARGE SCALE GENOMIC DNA]</scope>
    <source>
        <strain evidence="2 3">BerOc1</strain>
    </source>
</reference>
<proteinExistence type="predicted"/>
<feature type="domain" description="SEFIR" evidence="1">
    <location>
        <begin position="1"/>
        <end position="78"/>
    </location>
</feature>
<keyword evidence="3" id="KW-1185">Reference proteome</keyword>
<dbReference type="EMBL" id="LKAQ01000004">
    <property type="protein sequence ID" value="OIQ49840.1"/>
    <property type="molecule type" value="Genomic_DNA"/>
</dbReference>
<dbReference type="PROSITE" id="PS51534">
    <property type="entry name" value="SEFIR"/>
    <property type="match status" value="1"/>
</dbReference>
<dbReference type="Proteomes" id="UP000181901">
    <property type="component" value="Unassembled WGS sequence"/>
</dbReference>
<evidence type="ECO:0000259" key="1">
    <source>
        <dbReference type="PROSITE" id="PS51534"/>
    </source>
</evidence>
<evidence type="ECO:0000313" key="2">
    <source>
        <dbReference type="EMBL" id="OIQ49840.1"/>
    </source>
</evidence>
<accession>A0A1J5N4R9</accession>
<name>A0A1J5N4R9_9BACT</name>
<evidence type="ECO:0000313" key="3">
    <source>
        <dbReference type="Proteomes" id="UP000181901"/>
    </source>
</evidence>
<gene>
    <name evidence="2" type="ORF">BerOc1_01767</name>
</gene>
<protein>
    <recommendedName>
        <fullName evidence="1">SEFIR domain-containing protein</fullName>
    </recommendedName>
</protein>
<sequence length="420" mass="48194">MLCDKAYAEKADSRKGGVGTETLIITPEIYGQADPASKEQRYIPIIMERDEQGQACCPIFLSGRSYIDMSTPDLFEKGFEQLLRAIFNKPVFKKPELGKPPAYILSDEEITLGSSSKQRVAMTALQAGKANALGACRDYFDTVVENLERFRVEPEGDGELDDRLVRSIEMLEEPKNELVEFFAILIRYVPAQQAGETLRRFIERLYPFTQWPDDGRHQWVEIAADNYRFFLHELFLCAVAIALKEERFEVVPELVQDFYFVGRFSSNEHPMKSYTHYRPYLGGLNDVRNARLELNRRSIHADMLKGRADMCPSLSFYHLMQADFFLYLHSYLNGREEGHLWYPVSLLYTGYRSAPFEIFARSQSTAYFERMKVALGVESKVPLVELCGEFATGKIEPPKWGFESFSPAYLIAIDTLCTKP</sequence>
<organism evidence="2 3">
    <name type="scientific">Pseudodesulfovibrio hydrargyri</name>
    <dbReference type="NCBI Taxonomy" id="2125990"/>
    <lineage>
        <taxon>Bacteria</taxon>
        <taxon>Pseudomonadati</taxon>
        <taxon>Thermodesulfobacteriota</taxon>
        <taxon>Desulfovibrionia</taxon>
        <taxon>Desulfovibrionales</taxon>
        <taxon>Desulfovibrionaceae</taxon>
    </lineage>
</organism>